<dbReference type="Pfam" id="PF00578">
    <property type="entry name" value="AhpC-TSA"/>
    <property type="match status" value="1"/>
</dbReference>
<gene>
    <name evidence="2" type="ORF">METZ01_LOCUS140259</name>
</gene>
<dbReference type="InterPro" id="IPR036249">
    <property type="entry name" value="Thioredoxin-like_sf"/>
</dbReference>
<accession>A0A381ZDM8</accession>
<dbReference type="GO" id="GO:0016209">
    <property type="term" value="F:antioxidant activity"/>
    <property type="evidence" value="ECO:0007669"/>
    <property type="project" value="InterPro"/>
</dbReference>
<dbReference type="InterPro" id="IPR000866">
    <property type="entry name" value="AhpC/TSA"/>
</dbReference>
<name>A0A381ZDM8_9ZZZZ</name>
<dbReference type="CDD" id="cd02966">
    <property type="entry name" value="TlpA_like_family"/>
    <property type="match status" value="1"/>
</dbReference>
<dbReference type="GO" id="GO:0016491">
    <property type="term" value="F:oxidoreductase activity"/>
    <property type="evidence" value="ECO:0007669"/>
    <property type="project" value="InterPro"/>
</dbReference>
<dbReference type="EMBL" id="UINC01020927">
    <property type="protein sequence ID" value="SVA87405.1"/>
    <property type="molecule type" value="Genomic_DNA"/>
</dbReference>
<dbReference type="PANTHER" id="PTHR42852:SF13">
    <property type="entry name" value="PROTEIN DIPZ"/>
    <property type="match status" value="1"/>
</dbReference>
<dbReference type="PANTHER" id="PTHR42852">
    <property type="entry name" value="THIOL:DISULFIDE INTERCHANGE PROTEIN DSBE"/>
    <property type="match status" value="1"/>
</dbReference>
<protein>
    <recommendedName>
        <fullName evidence="1">Alkyl hydroperoxide reductase subunit C/ Thiol specific antioxidant domain-containing protein</fullName>
    </recommendedName>
</protein>
<dbReference type="InterPro" id="IPR050553">
    <property type="entry name" value="Thioredoxin_ResA/DsbE_sf"/>
</dbReference>
<dbReference type="SUPFAM" id="SSF52833">
    <property type="entry name" value="Thioredoxin-like"/>
    <property type="match status" value="1"/>
</dbReference>
<dbReference type="Gene3D" id="3.40.30.10">
    <property type="entry name" value="Glutaredoxin"/>
    <property type="match status" value="1"/>
</dbReference>
<feature type="domain" description="Alkyl hydroperoxide reductase subunit C/ Thiol specific antioxidant" evidence="1">
    <location>
        <begin position="1"/>
        <end position="70"/>
    </location>
</feature>
<organism evidence="2">
    <name type="scientific">marine metagenome</name>
    <dbReference type="NCBI Taxonomy" id="408172"/>
    <lineage>
        <taxon>unclassified sequences</taxon>
        <taxon>metagenomes</taxon>
        <taxon>ecological metagenomes</taxon>
    </lineage>
</organism>
<evidence type="ECO:0000259" key="1">
    <source>
        <dbReference type="Pfam" id="PF00578"/>
    </source>
</evidence>
<reference evidence="2" key="1">
    <citation type="submission" date="2018-05" db="EMBL/GenBank/DDBJ databases">
        <authorList>
            <person name="Lanie J.A."/>
            <person name="Ng W.-L."/>
            <person name="Kazmierczak K.M."/>
            <person name="Andrzejewski T.M."/>
            <person name="Davidsen T.M."/>
            <person name="Wayne K.J."/>
            <person name="Tettelin H."/>
            <person name="Glass J.I."/>
            <person name="Rusch D."/>
            <person name="Podicherti R."/>
            <person name="Tsui H.-C.T."/>
            <person name="Winkler M.E."/>
        </authorList>
    </citation>
    <scope>NUCLEOTIDE SEQUENCE</scope>
</reference>
<proteinExistence type="predicted"/>
<sequence>MRAAYDNHRDEGFTVLSVSVRESDQVITDFISRHGLTYPFLMDRDGSASLDFEVMTTPTTFFIGPDGTIIDTKAGMVSREWLERHIRESTNT</sequence>
<evidence type="ECO:0000313" key="2">
    <source>
        <dbReference type="EMBL" id="SVA87405.1"/>
    </source>
</evidence>
<dbReference type="AlphaFoldDB" id="A0A381ZDM8"/>